<dbReference type="Gene3D" id="3.40.190.10">
    <property type="entry name" value="Periplasmic binding protein-like II"/>
    <property type="match status" value="1"/>
</dbReference>
<dbReference type="GO" id="GO:1904680">
    <property type="term" value="F:peptide transmembrane transporter activity"/>
    <property type="evidence" value="ECO:0007669"/>
    <property type="project" value="TreeGrafter"/>
</dbReference>
<evidence type="ECO:0000256" key="1">
    <source>
        <dbReference type="ARBA" id="ARBA00005695"/>
    </source>
</evidence>
<dbReference type="CDD" id="cd00995">
    <property type="entry name" value="PBP2_NikA_DppA_OppA_like"/>
    <property type="match status" value="1"/>
</dbReference>
<dbReference type="InterPro" id="IPR000914">
    <property type="entry name" value="SBP_5_dom"/>
</dbReference>
<dbReference type="EMBL" id="UOGC01000107">
    <property type="protein sequence ID" value="VAX20646.1"/>
    <property type="molecule type" value="Genomic_DNA"/>
</dbReference>
<dbReference type="PROSITE" id="PS51257">
    <property type="entry name" value="PROKAR_LIPOPROTEIN"/>
    <property type="match status" value="1"/>
</dbReference>
<gene>
    <name evidence="5" type="ORF">MNBD_NITROSPINAE01-115</name>
</gene>
<reference evidence="5" key="1">
    <citation type="submission" date="2018-06" db="EMBL/GenBank/DDBJ databases">
        <authorList>
            <person name="Zhirakovskaya E."/>
        </authorList>
    </citation>
    <scope>NUCLEOTIDE SEQUENCE</scope>
</reference>
<dbReference type="Pfam" id="PF00496">
    <property type="entry name" value="SBP_bac_5"/>
    <property type="match status" value="1"/>
</dbReference>
<organism evidence="5">
    <name type="scientific">hydrothermal vent metagenome</name>
    <dbReference type="NCBI Taxonomy" id="652676"/>
    <lineage>
        <taxon>unclassified sequences</taxon>
        <taxon>metagenomes</taxon>
        <taxon>ecological metagenomes</taxon>
    </lineage>
</organism>
<evidence type="ECO:0000313" key="5">
    <source>
        <dbReference type="EMBL" id="VAX20646.1"/>
    </source>
</evidence>
<name>A0A3B1BQR5_9ZZZZ</name>
<protein>
    <submittedName>
        <fullName evidence="5">ABC transporter, substrate-binding protein (Cluster 5, nickel/peptides/opines)</fullName>
    </submittedName>
</protein>
<sequence length="386" mass="43349">MIKRGTLAVFTLLLLLSACHKAKETPPNTFVIGVETGPAMLDPRLATDSASSKAFDLLFNGLVKREDDFSIVPDLAETWEVKDRLKYVFHLRKNVQFHNGVILTSADVKAVYDFVLDPANKSPHRGTFKVIDSIETPDDQTVIFNLKEKNAPFLGSLTFAIVQKGTKAATEHPIGTGPFKLVEYKRDEQLTFVKHENYFEGAPNLDGVIFKIVPDETVRTLELERGAVHMIMNPITPDLLPRFRKNESLKVITQLGTNYSYLGFNMEDKLAGDKNVREAIALAIDRKSIIEHILKGLAQPATGPISPASRFYEGDVKTYKRDIEKAKQILDDAGHKDPDGDGPQKRFTLRYSTSQNELRKRIAEVFQWQLSEAGIGIDIRSYEWGT</sequence>
<dbReference type="PANTHER" id="PTHR30290">
    <property type="entry name" value="PERIPLASMIC BINDING COMPONENT OF ABC TRANSPORTER"/>
    <property type="match status" value="1"/>
</dbReference>
<evidence type="ECO:0000256" key="2">
    <source>
        <dbReference type="ARBA" id="ARBA00022448"/>
    </source>
</evidence>
<dbReference type="GO" id="GO:0015833">
    <property type="term" value="P:peptide transport"/>
    <property type="evidence" value="ECO:0007669"/>
    <property type="project" value="TreeGrafter"/>
</dbReference>
<feature type="non-terminal residue" evidence="5">
    <location>
        <position position="386"/>
    </location>
</feature>
<dbReference type="Gene3D" id="3.10.105.10">
    <property type="entry name" value="Dipeptide-binding Protein, Domain 3"/>
    <property type="match status" value="1"/>
</dbReference>
<evidence type="ECO:0000256" key="3">
    <source>
        <dbReference type="ARBA" id="ARBA00022729"/>
    </source>
</evidence>
<dbReference type="PANTHER" id="PTHR30290:SF9">
    <property type="entry name" value="OLIGOPEPTIDE-BINDING PROTEIN APPA"/>
    <property type="match status" value="1"/>
</dbReference>
<proteinExistence type="inferred from homology"/>
<dbReference type="AlphaFoldDB" id="A0A3B1BQR5"/>
<dbReference type="Gene3D" id="3.90.76.10">
    <property type="entry name" value="Dipeptide-binding Protein, Domain 1"/>
    <property type="match status" value="1"/>
</dbReference>
<dbReference type="SUPFAM" id="SSF53850">
    <property type="entry name" value="Periplasmic binding protein-like II"/>
    <property type="match status" value="1"/>
</dbReference>
<keyword evidence="2" id="KW-0813">Transport</keyword>
<dbReference type="InterPro" id="IPR039424">
    <property type="entry name" value="SBP_5"/>
</dbReference>
<accession>A0A3B1BQR5</accession>
<keyword evidence="3" id="KW-0732">Signal</keyword>
<evidence type="ECO:0000259" key="4">
    <source>
        <dbReference type="Pfam" id="PF00496"/>
    </source>
</evidence>
<feature type="domain" description="Solute-binding protein family 5" evidence="4">
    <location>
        <begin position="71"/>
        <end position="384"/>
    </location>
</feature>
<comment type="similarity">
    <text evidence="1">Belongs to the bacterial solute-binding protein 5 family.</text>
</comment>